<dbReference type="EMBL" id="CAJVQB010032167">
    <property type="protein sequence ID" value="CAG8817955.1"/>
    <property type="molecule type" value="Genomic_DNA"/>
</dbReference>
<reference evidence="1 2" key="1">
    <citation type="submission" date="2021-06" db="EMBL/GenBank/DDBJ databases">
        <authorList>
            <person name="Kallberg Y."/>
            <person name="Tangrot J."/>
            <person name="Rosling A."/>
        </authorList>
    </citation>
    <scope>NUCLEOTIDE SEQUENCE [LARGE SCALE GENOMIC DNA]</scope>
    <source>
        <strain evidence="1 2">120-4 pot B 10/14</strain>
    </source>
</reference>
<name>A0ABN7W652_GIGMA</name>
<organism evidence="1 2">
    <name type="scientific">Gigaspora margarita</name>
    <dbReference type="NCBI Taxonomy" id="4874"/>
    <lineage>
        <taxon>Eukaryota</taxon>
        <taxon>Fungi</taxon>
        <taxon>Fungi incertae sedis</taxon>
        <taxon>Mucoromycota</taxon>
        <taxon>Glomeromycotina</taxon>
        <taxon>Glomeromycetes</taxon>
        <taxon>Diversisporales</taxon>
        <taxon>Gigasporaceae</taxon>
        <taxon>Gigaspora</taxon>
    </lineage>
</organism>
<evidence type="ECO:0000313" key="2">
    <source>
        <dbReference type="Proteomes" id="UP000789901"/>
    </source>
</evidence>
<accession>A0ABN7W652</accession>
<keyword evidence="2" id="KW-1185">Reference proteome</keyword>
<comment type="caution">
    <text evidence="1">The sequence shown here is derived from an EMBL/GenBank/DDBJ whole genome shotgun (WGS) entry which is preliminary data.</text>
</comment>
<protein>
    <submittedName>
        <fullName evidence="1">15236_t:CDS:1</fullName>
    </submittedName>
</protein>
<dbReference type="Proteomes" id="UP000789901">
    <property type="component" value="Unassembled WGS sequence"/>
</dbReference>
<feature type="non-terminal residue" evidence="1">
    <location>
        <position position="185"/>
    </location>
</feature>
<proteinExistence type="predicted"/>
<gene>
    <name evidence="1" type="ORF">GMARGA_LOCUS26935</name>
</gene>
<sequence>MINNRKLENIKQQEYIRDNEMEYKTLLKKSIQEPKIITLSYYNSPFLYKKVSRDIEKIKTENIKRCWKTSTIFFYSDESRVAKGYLLSLLFLNVYERRNADGKFWEGFKAIYKEILINKFKGDIKFLELLNLLDKKDYSVQTKGSSVEFSSYVIAFSANTNIRFVYKFSEDGQLKPKAYQNHNNT</sequence>
<evidence type="ECO:0000313" key="1">
    <source>
        <dbReference type="EMBL" id="CAG8817955.1"/>
    </source>
</evidence>